<evidence type="ECO:0000313" key="10">
    <source>
        <dbReference type="Proteomes" id="UP000267128"/>
    </source>
</evidence>
<dbReference type="InterPro" id="IPR036259">
    <property type="entry name" value="MFS_trans_sf"/>
</dbReference>
<feature type="transmembrane region" description="Helical" evidence="7">
    <location>
        <begin position="6"/>
        <end position="26"/>
    </location>
</feature>
<protein>
    <submittedName>
        <fullName evidence="9">MFS transporter</fullName>
    </submittedName>
</protein>
<dbReference type="OrthoDB" id="4668943at2"/>
<evidence type="ECO:0000256" key="2">
    <source>
        <dbReference type="ARBA" id="ARBA00022448"/>
    </source>
</evidence>
<dbReference type="InterPro" id="IPR005829">
    <property type="entry name" value="Sugar_transporter_CS"/>
</dbReference>
<dbReference type="PROSITE" id="PS50850">
    <property type="entry name" value="MFS"/>
    <property type="match status" value="1"/>
</dbReference>
<reference evidence="9 10" key="1">
    <citation type="submission" date="2018-11" db="EMBL/GenBank/DDBJ databases">
        <authorList>
            <person name="Li F."/>
        </authorList>
    </citation>
    <scope>NUCLEOTIDE SEQUENCE [LARGE SCALE GENOMIC DNA]</scope>
    <source>
        <strain evidence="9 10">Gsoil 097</strain>
    </source>
</reference>
<evidence type="ECO:0000256" key="4">
    <source>
        <dbReference type="ARBA" id="ARBA00022692"/>
    </source>
</evidence>
<dbReference type="AlphaFoldDB" id="A0A3N0CHJ0"/>
<dbReference type="PANTHER" id="PTHR42718">
    <property type="entry name" value="MAJOR FACILITATOR SUPERFAMILY MULTIDRUG TRANSPORTER MFSC"/>
    <property type="match status" value="1"/>
</dbReference>
<dbReference type="SUPFAM" id="SSF103473">
    <property type="entry name" value="MFS general substrate transporter"/>
    <property type="match status" value="1"/>
</dbReference>
<feature type="transmembrane region" description="Helical" evidence="7">
    <location>
        <begin position="38"/>
        <end position="56"/>
    </location>
</feature>
<dbReference type="PANTHER" id="PTHR42718:SF46">
    <property type="entry name" value="BLR6921 PROTEIN"/>
    <property type="match status" value="1"/>
</dbReference>
<evidence type="ECO:0000256" key="7">
    <source>
        <dbReference type="SAM" id="Phobius"/>
    </source>
</evidence>
<comment type="caution">
    <text evidence="9">The sequence shown here is derived from an EMBL/GenBank/DDBJ whole genome shotgun (WGS) entry which is preliminary data.</text>
</comment>
<dbReference type="PROSITE" id="PS00216">
    <property type="entry name" value="SUGAR_TRANSPORT_1"/>
    <property type="match status" value="1"/>
</dbReference>
<accession>A0A3N0CHJ0</accession>
<comment type="subcellular location">
    <subcellularLocation>
        <location evidence="1">Cell membrane</location>
        <topology evidence="1">Multi-pass membrane protein</topology>
    </subcellularLocation>
</comment>
<dbReference type="InterPro" id="IPR020846">
    <property type="entry name" value="MFS_dom"/>
</dbReference>
<organism evidence="9 10">
    <name type="scientific">Nocardioides marmoriginsengisoli</name>
    <dbReference type="NCBI Taxonomy" id="661483"/>
    <lineage>
        <taxon>Bacteria</taxon>
        <taxon>Bacillati</taxon>
        <taxon>Actinomycetota</taxon>
        <taxon>Actinomycetes</taxon>
        <taxon>Propionibacteriales</taxon>
        <taxon>Nocardioidaceae</taxon>
        <taxon>Nocardioides</taxon>
    </lineage>
</organism>
<keyword evidence="10" id="KW-1185">Reference proteome</keyword>
<proteinExistence type="predicted"/>
<name>A0A3N0CHJ0_9ACTN</name>
<feature type="domain" description="Major facilitator superfamily (MFS) profile" evidence="8">
    <location>
        <begin position="1"/>
        <end position="86"/>
    </location>
</feature>
<sequence length="86" mass="9025">MVDADANRQWVVTAYALVFGGLLLLGGRIADFIGRKRAFIIGLAWFGVASAIGGLAQTQGELFGARALQCAFAAFESEGDDDLACV</sequence>
<keyword evidence="5 7" id="KW-1133">Transmembrane helix</keyword>
<evidence type="ECO:0000256" key="1">
    <source>
        <dbReference type="ARBA" id="ARBA00004651"/>
    </source>
</evidence>
<dbReference type="EMBL" id="RJSE01000007">
    <property type="protein sequence ID" value="RNL62749.1"/>
    <property type="molecule type" value="Genomic_DNA"/>
</dbReference>
<dbReference type="InterPro" id="IPR011701">
    <property type="entry name" value="MFS"/>
</dbReference>
<evidence type="ECO:0000313" key="9">
    <source>
        <dbReference type="EMBL" id="RNL62749.1"/>
    </source>
</evidence>
<dbReference type="GO" id="GO:0005886">
    <property type="term" value="C:plasma membrane"/>
    <property type="evidence" value="ECO:0007669"/>
    <property type="project" value="UniProtKB-SubCell"/>
</dbReference>
<keyword evidence="3" id="KW-1003">Cell membrane</keyword>
<evidence type="ECO:0000256" key="5">
    <source>
        <dbReference type="ARBA" id="ARBA00022989"/>
    </source>
</evidence>
<dbReference type="Pfam" id="PF07690">
    <property type="entry name" value="MFS_1"/>
    <property type="match status" value="1"/>
</dbReference>
<evidence type="ECO:0000256" key="6">
    <source>
        <dbReference type="ARBA" id="ARBA00023136"/>
    </source>
</evidence>
<evidence type="ECO:0000259" key="8">
    <source>
        <dbReference type="PROSITE" id="PS50850"/>
    </source>
</evidence>
<dbReference type="GO" id="GO:0022857">
    <property type="term" value="F:transmembrane transporter activity"/>
    <property type="evidence" value="ECO:0007669"/>
    <property type="project" value="InterPro"/>
</dbReference>
<dbReference type="Proteomes" id="UP000267128">
    <property type="component" value="Unassembled WGS sequence"/>
</dbReference>
<keyword evidence="2" id="KW-0813">Transport</keyword>
<dbReference type="Gene3D" id="1.20.1720.10">
    <property type="entry name" value="Multidrug resistance protein D"/>
    <property type="match status" value="1"/>
</dbReference>
<evidence type="ECO:0000256" key="3">
    <source>
        <dbReference type="ARBA" id="ARBA00022475"/>
    </source>
</evidence>
<gene>
    <name evidence="9" type="ORF">EFK50_13455</name>
</gene>
<keyword evidence="4 7" id="KW-0812">Transmembrane</keyword>
<keyword evidence="6 7" id="KW-0472">Membrane</keyword>